<dbReference type="Pfam" id="PF11716">
    <property type="entry name" value="MDMPI_N"/>
    <property type="match status" value="1"/>
</dbReference>
<dbReference type="InterPro" id="IPR024344">
    <property type="entry name" value="MDMPI_metal-binding"/>
</dbReference>
<dbReference type="GO" id="GO:0016853">
    <property type="term" value="F:isomerase activity"/>
    <property type="evidence" value="ECO:0007669"/>
    <property type="project" value="UniProtKB-KW"/>
</dbReference>
<dbReference type="SUPFAM" id="SSF109854">
    <property type="entry name" value="DinB/YfiT-like putative metalloenzymes"/>
    <property type="match status" value="1"/>
</dbReference>
<dbReference type="KEGG" id="sbro:GQF42_02715"/>
<dbReference type="EMBL" id="CP047020">
    <property type="protein sequence ID" value="QHA02354.1"/>
    <property type="molecule type" value="Genomic_DNA"/>
</dbReference>
<accession>A0A6I6MTL9</accession>
<dbReference type="NCBIfam" id="TIGR03083">
    <property type="entry name" value="maleylpyruvate isomerase family mycothiol-dependent enzyme"/>
    <property type="match status" value="1"/>
</dbReference>
<sequence length="283" mass="31184">MTADDHTSFDPATTLDQINAATEHLMETAARFTDADVRAPSLLPAWSRGHVLTHLARNADGGRNLLVWARTGQETPEYPSLAARDEQIEAGAGRSTAELVADLRSAAARFATEYRRMPPEAWNRVVRWTRGQERAAVRAADSRLCEVLIHQRRPERRLHARPVANRLRPGHARPGSGVLHRSRRRSRDAAAHHRHRDQLRHRHRTTGADHPRPTDLTPGLVDGTRPRHRPCRQRSLGATHTTVPLLIDSLGAPNTSINSSTVLDHCSASASAPGLATAGSPEH</sequence>
<feature type="domain" description="Mycothiol-dependent maleylpyruvate isomerase metal-binding" evidence="2">
    <location>
        <begin position="20"/>
        <end position="151"/>
    </location>
</feature>
<dbReference type="Gene3D" id="1.20.120.450">
    <property type="entry name" value="dinb family like domain"/>
    <property type="match status" value="1"/>
</dbReference>
<dbReference type="InterPro" id="IPR034660">
    <property type="entry name" value="DinB/YfiT-like"/>
</dbReference>
<protein>
    <submittedName>
        <fullName evidence="3">Maleylpyruvate isomerase family mycothiol-dependent enzyme</fullName>
    </submittedName>
</protein>
<evidence type="ECO:0000313" key="4">
    <source>
        <dbReference type="Proteomes" id="UP000436138"/>
    </source>
</evidence>
<dbReference type="GO" id="GO:0046872">
    <property type="term" value="F:metal ion binding"/>
    <property type="evidence" value="ECO:0007669"/>
    <property type="project" value="InterPro"/>
</dbReference>
<organism evidence="3 4">
    <name type="scientific">Streptomyces broussonetiae</name>
    <dbReference type="NCBI Taxonomy" id="2686304"/>
    <lineage>
        <taxon>Bacteria</taxon>
        <taxon>Bacillati</taxon>
        <taxon>Actinomycetota</taxon>
        <taxon>Actinomycetes</taxon>
        <taxon>Kitasatosporales</taxon>
        <taxon>Streptomycetaceae</taxon>
        <taxon>Streptomyces</taxon>
    </lineage>
</organism>
<reference evidence="3 4" key="1">
    <citation type="submission" date="2019-12" db="EMBL/GenBank/DDBJ databases">
        <title>Streptomyces sp. strain T44 isolated from rhizosphere soil of Broussonetia papyrifera.</title>
        <authorList>
            <person name="Mo P."/>
        </authorList>
    </citation>
    <scope>NUCLEOTIDE SEQUENCE [LARGE SCALE GENOMIC DNA]</scope>
    <source>
        <strain evidence="3 4">T44</strain>
    </source>
</reference>
<evidence type="ECO:0000256" key="1">
    <source>
        <dbReference type="SAM" id="MobiDB-lite"/>
    </source>
</evidence>
<name>A0A6I6MTL9_9ACTN</name>
<keyword evidence="4" id="KW-1185">Reference proteome</keyword>
<keyword evidence="3" id="KW-0670">Pyruvate</keyword>
<evidence type="ECO:0000259" key="2">
    <source>
        <dbReference type="Pfam" id="PF11716"/>
    </source>
</evidence>
<evidence type="ECO:0000313" key="3">
    <source>
        <dbReference type="EMBL" id="QHA02354.1"/>
    </source>
</evidence>
<keyword evidence="3" id="KW-0413">Isomerase</keyword>
<proteinExistence type="predicted"/>
<gene>
    <name evidence="3" type="ORF">GQF42_02715</name>
</gene>
<dbReference type="AlphaFoldDB" id="A0A6I6MTL9"/>
<feature type="compositionally biased region" description="Basic residues" evidence="1">
    <location>
        <begin position="180"/>
        <end position="205"/>
    </location>
</feature>
<feature type="region of interest" description="Disordered" evidence="1">
    <location>
        <begin position="160"/>
        <end position="237"/>
    </location>
</feature>
<dbReference type="InterPro" id="IPR017517">
    <property type="entry name" value="Maleyloyr_isom"/>
</dbReference>
<dbReference type="Proteomes" id="UP000436138">
    <property type="component" value="Chromosome"/>
</dbReference>